<dbReference type="GO" id="GO:0004519">
    <property type="term" value="F:endonuclease activity"/>
    <property type="evidence" value="ECO:0007669"/>
    <property type="project" value="TreeGrafter"/>
</dbReference>
<dbReference type="InterPro" id="IPR001900">
    <property type="entry name" value="RNase_II/R"/>
</dbReference>
<dbReference type="PANTHER" id="PTHR23355:SF35">
    <property type="entry name" value="EXOSOME COMPLEX EXONUCLEASE RRP44"/>
    <property type="match status" value="1"/>
</dbReference>
<dbReference type="EC" id="3.1.13.-" evidence="2"/>
<keyword evidence="2" id="KW-0540">Nuclease</keyword>
<sequence length="121" mass="13282">MRHSAPTSPNPDPPRGGVERLTFSAIWEMSRDAEILSTRFTKGVIRSRAALTYAEAQARIDDPSQTDEVTTGLRHLLSLAKKLRAGRVARGALQLASPEVKFDLADDDTHDPIDVGVYQVI</sequence>
<dbReference type="GO" id="GO:0000177">
    <property type="term" value="C:cytoplasmic exosome (RNase complex)"/>
    <property type="evidence" value="ECO:0007669"/>
    <property type="project" value="TreeGrafter"/>
</dbReference>
<dbReference type="Pfam" id="PF00773">
    <property type="entry name" value="RNB"/>
    <property type="match status" value="1"/>
</dbReference>
<keyword evidence="2" id="KW-0378">Hydrolase</keyword>
<dbReference type="GO" id="GO:0071031">
    <property type="term" value="P:nuclear mRNA surveillance of mRNA 3'-end processing"/>
    <property type="evidence" value="ECO:0007669"/>
    <property type="project" value="TreeGrafter"/>
</dbReference>
<proteinExistence type="predicted"/>
<feature type="domain" description="RNB" evidence="1">
    <location>
        <begin position="17"/>
        <end position="117"/>
    </location>
</feature>
<dbReference type="GO" id="GO:0000175">
    <property type="term" value="F:3'-5'-RNA exonuclease activity"/>
    <property type="evidence" value="ECO:0007669"/>
    <property type="project" value="TreeGrafter"/>
</dbReference>
<protein>
    <submittedName>
        <fullName evidence="2">Putative Exosome complex exonuclease RRP44</fullName>
        <ecNumber evidence="2">3.1.13.-</ecNumber>
    </submittedName>
</protein>
<evidence type="ECO:0000313" key="3">
    <source>
        <dbReference type="Proteomes" id="UP000054498"/>
    </source>
</evidence>
<dbReference type="KEGG" id="mng:MNEG_16688"/>
<accession>A0A0D2LMK5</accession>
<dbReference type="STRING" id="145388.A0A0D2LMK5"/>
<dbReference type="GO" id="GO:0000176">
    <property type="term" value="C:nuclear exosome (RNase complex)"/>
    <property type="evidence" value="ECO:0007669"/>
    <property type="project" value="TreeGrafter"/>
</dbReference>
<evidence type="ECO:0000313" key="2">
    <source>
        <dbReference type="EMBL" id="KIY91276.1"/>
    </source>
</evidence>
<dbReference type="InterPro" id="IPR012340">
    <property type="entry name" value="NA-bd_OB-fold"/>
</dbReference>
<dbReference type="OrthoDB" id="372421at2759"/>
<dbReference type="AlphaFoldDB" id="A0A0D2LMK5"/>
<dbReference type="RefSeq" id="XP_013890296.1">
    <property type="nucleotide sequence ID" value="XM_014034842.1"/>
</dbReference>
<dbReference type="PANTHER" id="PTHR23355">
    <property type="entry name" value="RIBONUCLEASE"/>
    <property type="match status" value="1"/>
</dbReference>
<dbReference type="GeneID" id="25734472"/>
<keyword evidence="2" id="KW-0269">Exonuclease</keyword>
<evidence type="ECO:0000259" key="1">
    <source>
        <dbReference type="Pfam" id="PF00773"/>
    </source>
</evidence>
<reference evidence="2 3" key="1">
    <citation type="journal article" date="2013" name="BMC Genomics">
        <title>Reconstruction of the lipid metabolism for the microalga Monoraphidium neglectum from its genome sequence reveals characteristics suitable for biofuel production.</title>
        <authorList>
            <person name="Bogen C."/>
            <person name="Al-Dilaimi A."/>
            <person name="Albersmeier A."/>
            <person name="Wichmann J."/>
            <person name="Grundmann M."/>
            <person name="Rupp O."/>
            <person name="Lauersen K.J."/>
            <person name="Blifernez-Klassen O."/>
            <person name="Kalinowski J."/>
            <person name="Goesmann A."/>
            <person name="Mussgnug J.H."/>
            <person name="Kruse O."/>
        </authorList>
    </citation>
    <scope>NUCLEOTIDE SEQUENCE [LARGE SCALE GENOMIC DNA]</scope>
    <source>
        <strain evidence="2 3">SAG 48.87</strain>
    </source>
</reference>
<name>A0A0D2LMK5_9CHLO</name>
<keyword evidence="3" id="KW-1185">Reference proteome</keyword>
<dbReference type="SUPFAM" id="SSF50249">
    <property type="entry name" value="Nucleic acid-binding proteins"/>
    <property type="match status" value="1"/>
</dbReference>
<dbReference type="GO" id="GO:0003723">
    <property type="term" value="F:RNA binding"/>
    <property type="evidence" value="ECO:0007669"/>
    <property type="project" value="InterPro"/>
</dbReference>
<dbReference type="InterPro" id="IPR050180">
    <property type="entry name" value="RNR_Ribonuclease"/>
</dbReference>
<gene>
    <name evidence="2" type="ORF">MNEG_16688</name>
</gene>
<dbReference type="Proteomes" id="UP000054498">
    <property type="component" value="Unassembled WGS sequence"/>
</dbReference>
<dbReference type="EMBL" id="KK106873">
    <property type="protein sequence ID" value="KIY91276.1"/>
    <property type="molecule type" value="Genomic_DNA"/>
</dbReference>
<organism evidence="2 3">
    <name type="scientific">Monoraphidium neglectum</name>
    <dbReference type="NCBI Taxonomy" id="145388"/>
    <lineage>
        <taxon>Eukaryota</taxon>
        <taxon>Viridiplantae</taxon>
        <taxon>Chlorophyta</taxon>
        <taxon>core chlorophytes</taxon>
        <taxon>Chlorophyceae</taxon>
        <taxon>CS clade</taxon>
        <taxon>Sphaeropleales</taxon>
        <taxon>Selenastraceae</taxon>
        <taxon>Monoraphidium</taxon>
    </lineage>
</organism>
<dbReference type="GO" id="GO:0016075">
    <property type="term" value="P:rRNA catabolic process"/>
    <property type="evidence" value="ECO:0007669"/>
    <property type="project" value="TreeGrafter"/>
</dbReference>